<dbReference type="Proteomes" id="UP000017836">
    <property type="component" value="Unassembled WGS sequence"/>
</dbReference>
<dbReference type="InterPro" id="IPR016965">
    <property type="entry name" value="Pase_PHOSPHO-typ"/>
</dbReference>
<dbReference type="InterPro" id="IPR006384">
    <property type="entry name" value="HAD_hydro_PyrdxlP_Pase-like"/>
</dbReference>
<dbReference type="AlphaFoldDB" id="U5CZR2"/>
<dbReference type="NCBIfam" id="TIGR01489">
    <property type="entry name" value="DKMTPPase-SF"/>
    <property type="match status" value="1"/>
</dbReference>
<dbReference type="PANTHER" id="PTHR20889:SF12">
    <property type="entry name" value="LP01149P"/>
    <property type="match status" value="1"/>
</dbReference>
<keyword evidence="2 7" id="KW-0479">Metal-binding</keyword>
<evidence type="ECO:0000256" key="5">
    <source>
        <dbReference type="PIRSR" id="PIRSR031051-1"/>
    </source>
</evidence>
<evidence type="ECO:0000313" key="9">
    <source>
        <dbReference type="Proteomes" id="UP000017836"/>
    </source>
</evidence>
<protein>
    <recommendedName>
        <fullName evidence="10">Phosphatase</fullName>
    </recommendedName>
</protein>
<dbReference type="GO" id="GO:0016791">
    <property type="term" value="F:phosphatase activity"/>
    <property type="evidence" value="ECO:0000318"/>
    <property type="project" value="GO_Central"/>
</dbReference>
<dbReference type="PIRSF" id="PIRSF031051">
    <property type="entry name" value="PyrdxlP_Pase_PHOSPHO2"/>
    <property type="match status" value="1"/>
</dbReference>
<keyword evidence="9" id="KW-1185">Reference proteome</keyword>
<dbReference type="InterPro" id="IPR036412">
    <property type="entry name" value="HAD-like_sf"/>
</dbReference>
<dbReference type="Gramene" id="ERN15480">
    <property type="protein sequence ID" value="ERN15480"/>
    <property type="gene ID" value="AMTR_s00036p00240870"/>
</dbReference>
<evidence type="ECO:0000256" key="1">
    <source>
        <dbReference type="ARBA" id="ARBA00001946"/>
    </source>
</evidence>
<dbReference type="GO" id="GO:0046872">
    <property type="term" value="F:metal ion binding"/>
    <property type="evidence" value="ECO:0007669"/>
    <property type="project" value="UniProtKB-KW"/>
</dbReference>
<feature type="active site" description="Nucleophile" evidence="5">
    <location>
        <position position="9"/>
    </location>
</feature>
<sequence length="247" mass="27882">MAKAVVVFDFDETILDCDSDNWVVEEMGVDDLFKELLRTMPLNPTMDRMMGELHSRGKTIEEIAEILKRAPFDPRVISAIKAAHALGCDVRIVSDANTFFIVSILEHHGLLHCFTEINTNPAFIDDNGRLNIRPCHKSHNCPICPPNMCKGLVIERIQSEIVGSDRCIVYLGDGKGDYCPSLKLGHGDHVMPRKLYPFWDLLQSNPSLIKATIHEWSDAGELEAKLLNFIRKNEKKEEFTSESNGFV</sequence>
<feature type="active site" description="Proton donor" evidence="5">
    <location>
        <position position="11"/>
    </location>
</feature>
<dbReference type="eggNOG" id="KOG3120">
    <property type="taxonomic scope" value="Eukaryota"/>
</dbReference>
<keyword evidence="3" id="KW-0378">Hydrolase</keyword>
<evidence type="ECO:0000256" key="3">
    <source>
        <dbReference type="ARBA" id="ARBA00022801"/>
    </source>
</evidence>
<proteinExistence type="predicted"/>
<feature type="binding site" evidence="6">
    <location>
        <position position="20"/>
    </location>
    <ligand>
        <name>substrate</name>
    </ligand>
</feature>
<gene>
    <name evidence="8" type="ORF">AMTR_s00036p00240870</name>
</gene>
<evidence type="ECO:0008006" key="10">
    <source>
        <dbReference type="Google" id="ProtNLM"/>
    </source>
</evidence>
<evidence type="ECO:0000256" key="4">
    <source>
        <dbReference type="ARBA" id="ARBA00022842"/>
    </source>
</evidence>
<accession>U5CZR2</accession>
<dbReference type="Pfam" id="PF06888">
    <property type="entry name" value="Put_Phosphatase"/>
    <property type="match status" value="1"/>
</dbReference>
<evidence type="ECO:0000256" key="2">
    <source>
        <dbReference type="ARBA" id="ARBA00022723"/>
    </source>
</evidence>
<dbReference type="SUPFAM" id="SSF56784">
    <property type="entry name" value="HAD-like"/>
    <property type="match status" value="1"/>
</dbReference>
<feature type="binding site" evidence="7">
    <location>
        <position position="9"/>
    </location>
    <ligand>
        <name>Mg(2+)</name>
        <dbReference type="ChEBI" id="CHEBI:18420"/>
    </ligand>
</feature>
<dbReference type="Gene3D" id="3.40.50.1000">
    <property type="entry name" value="HAD superfamily/HAD-like"/>
    <property type="match status" value="1"/>
</dbReference>
<feature type="binding site" evidence="6">
    <location>
        <position position="95"/>
    </location>
    <ligand>
        <name>substrate</name>
    </ligand>
</feature>
<dbReference type="OMA" id="ILMGTAN"/>
<name>U5CZR2_AMBTC</name>
<evidence type="ECO:0000313" key="8">
    <source>
        <dbReference type="EMBL" id="ERN15480.1"/>
    </source>
</evidence>
<reference evidence="9" key="1">
    <citation type="journal article" date="2013" name="Science">
        <title>The Amborella genome and the evolution of flowering plants.</title>
        <authorList>
            <consortium name="Amborella Genome Project"/>
        </authorList>
    </citation>
    <scope>NUCLEOTIDE SEQUENCE [LARGE SCALE GENOMIC DNA]</scope>
</reference>
<dbReference type="HOGENOM" id="CLU_068983_1_1_1"/>
<comment type="cofactor">
    <cofactor evidence="1 7">
        <name>Mg(2+)</name>
        <dbReference type="ChEBI" id="CHEBI:18420"/>
    </cofactor>
</comment>
<evidence type="ECO:0000256" key="7">
    <source>
        <dbReference type="PIRSR" id="PIRSR031051-3"/>
    </source>
</evidence>
<dbReference type="EMBL" id="KI392503">
    <property type="protein sequence ID" value="ERN15480.1"/>
    <property type="molecule type" value="Genomic_DNA"/>
</dbReference>
<feature type="binding site" evidence="7">
    <location>
        <position position="11"/>
    </location>
    <ligand>
        <name>Mg(2+)</name>
        <dbReference type="ChEBI" id="CHEBI:18420"/>
    </ligand>
</feature>
<organism evidence="8 9">
    <name type="scientific">Amborella trichopoda</name>
    <dbReference type="NCBI Taxonomy" id="13333"/>
    <lineage>
        <taxon>Eukaryota</taxon>
        <taxon>Viridiplantae</taxon>
        <taxon>Streptophyta</taxon>
        <taxon>Embryophyta</taxon>
        <taxon>Tracheophyta</taxon>
        <taxon>Spermatophyta</taxon>
        <taxon>Magnoliopsida</taxon>
        <taxon>Amborellales</taxon>
        <taxon>Amborellaceae</taxon>
        <taxon>Amborella</taxon>
    </lineage>
</organism>
<dbReference type="InterPro" id="IPR023214">
    <property type="entry name" value="HAD_sf"/>
</dbReference>
<dbReference type="NCBIfam" id="TIGR01488">
    <property type="entry name" value="HAD-SF-IB"/>
    <property type="match status" value="1"/>
</dbReference>
<feature type="binding site" evidence="7">
    <location>
        <position position="173"/>
    </location>
    <ligand>
        <name>Mg(2+)</name>
        <dbReference type="ChEBI" id="CHEBI:18420"/>
    </ligand>
</feature>
<dbReference type="PANTHER" id="PTHR20889">
    <property type="entry name" value="PHOSPHATASE, ORPHAN 1, 2"/>
    <property type="match status" value="1"/>
</dbReference>
<evidence type="ECO:0000256" key="6">
    <source>
        <dbReference type="PIRSR" id="PIRSR031051-2"/>
    </source>
</evidence>
<keyword evidence="4 7" id="KW-0460">Magnesium</keyword>
<dbReference type="STRING" id="13333.U5CZR2"/>